<protein>
    <submittedName>
        <fullName evidence="2">Uncharacterized protein</fullName>
    </submittedName>
</protein>
<feature type="compositionally biased region" description="Basic residues" evidence="1">
    <location>
        <begin position="64"/>
        <end position="73"/>
    </location>
</feature>
<feature type="compositionally biased region" description="Low complexity" evidence="1">
    <location>
        <begin position="124"/>
        <end position="134"/>
    </location>
</feature>
<name>A0A6J4QBT4_9PSEU</name>
<evidence type="ECO:0000313" key="2">
    <source>
        <dbReference type="EMBL" id="CAA9439488.1"/>
    </source>
</evidence>
<feature type="compositionally biased region" description="Basic and acidic residues" evidence="1">
    <location>
        <begin position="90"/>
        <end position="100"/>
    </location>
</feature>
<gene>
    <name evidence="2" type="ORF">AVDCRST_MAG66-3844</name>
</gene>
<feature type="non-terminal residue" evidence="2">
    <location>
        <position position="168"/>
    </location>
</feature>
<organism evidence="2">
    <name type="scientific">uncultured Pseudonocardia sp</name>
    <dbReference type="NCBI Taxonomy" id="211455"/>
    <lineage>
        <taxon>Bacteria</taxon>
        <taxon>Bacillati</taxon>
        <taxon>Actinomycetota</taxon>
        <taxon>Actinomycetes</taxon>
        <taxon>Pseudonocardiales</taxon>
        <taxon>Pseudonocardiaceae</taxon>
        <taxon>Pseudonocardia</taxon>
        <taxon>environmental samples</taxon>
    </lineage>
</organism>
<feature type="compositionally biased region" description="Basic residues" evidence="1">
    <location>
        <begin position="104"/>
        <end position="123"/>
    </location>
</feature>
<dbReference type="AlphaFoldDB" id="A0A6J4QBT4"/>
<proteinExistence type="predicted"/>
<feature type="non-terminal residue" evidence="2">
    <location>
        <position position="1"/>
    </location>
</feature>
<dbReference type="EMBL" id="CADCUS010000533">
    <property type="protein sequence ID" value="CAA9439488.1"/>
    <property type="molecule type" value="Genomic_DNA"/>
</dbReference>
<accession>A0A6J4QBT4</accession>
<evidence type="ECO:0000256" key="1">
    <source>
        <dbReference type="SAM" id="MobiDB-lite"/>
    </source>
</evidence>
<feature type="region of interest" description="Disordered" evidence="1">
    <location>
        <begin position="1"/>
        <end position="168"/>
    </location>
</feature>
<reference evidence="2" key="1">
    <citation type="submission" date="2020-02" db="EMBL/GenBank/DDBJ databases">
        <authorList>
            <person name="Meier V. D."/>
        </authorList>
    </citation>
    <scope>NUCLEOTIDE SEQUENCE</scope>
    <source>
        <strain evidence="2">AVDCRST_MAG66</strain>
    </source>
</reference>
<sequence length="168" mass="17891">AGGPDVHGRDRAGRVGRTIGAAAGPRRPRAARPAAPRRPRVGPRAGRAAQPLAQRRLRAAGAAARRRRHHGVHREHLAGAGGAGHLGVRGRLDRAEHLADPRPAARRPAARRARRPARRRLRRPAAGARAGQHGAARRRARPDPVAARGPVHPHVADLRRVRAPPGAL</sequence>
<feature type="compositionally biased region" description="Low complexity" evidence="1">
    <location>
        <begin position="42"/>
        <end position="63"/>
    </location>
</feature>
<feature type="compositionally biased region" description="Basic and acidic residues" evidence="1">
    <location>
        <begin position="1"/>
        <end position="13"/>
    </location>
</feature>
<feature type="compositionally biased region" description="Basic residues" evidence="1">
    <location>
        <begin position="26"/>
        <end position="41"/>
    </location>
</feature>